<evidence type="ECO:0000313" key="2">
    <source>
        <dbReference type="EMBL" id="MQL82999.1"/>
    </source>
</evidence>
<protein>
    <submittedName>
        <fullName evidence="2">Uncharacterized protein</fullName>
    </submittedName>
</protein>
<dbReference type="Proteomes" id="UP000652761">
    <property type="component" value="Unassembled WGS sequence"/>
</dbReference>
<evidence type="ECO:0000256" key="1">
    <source>
        <dbReference type="SAM" id="MobiDB-lite"/>
    </source>
</evidence>
<dbReference type="EMBL" id="NMUH01000666">
    <property type="protein sequence ID" value="MQL82999.1"/>
    <property type="molecule type" value="Genomic_DNA"/>
</dbReference>
<comment type="caution">
    <text evidence="2">The sequence shown here is derived from an EMBL/GenBank/DDBJ whole genome shotgun (WGS) entry which is preliminary data.</text>
</comment>
<accession>A0A843UTB0</accession>
<sequence length="114" mass="11926">MDMDMLRRERSDPPPFLLPANNSSSGGGSGLAAAARRRGGPGRPAAVARGPVVTPCGHGDQGGGAATAASDFQGDTIEESFVERYSRGFTLTRSHLSRTPLFVLSSSSYKSQRS</sequence>
<name>A0A843UTB0_COLES</name>
<keyword evidence="3" id="KW-1185">Reference proteome</keyword>
<feature type="compositionally biased region" description="Low complexity" evidence="1">
    <location>
        <begin position="43"/>
        <end position="52"/>
    </location>
</feature>
<organism evidence="2 3">
    <name type="scientific">Colocasia esculenta</name>
    <name type="common">Wild taro</name>
    <name type="synonym">Arum esculentum</name>
    <dbReference type="NCBI Taxonomy" id="4460"/>
    <lineage>
        <taxon>Eukaryota</taxon>
        <taxon>Viridiplantae</taxon>
        <taxon>Streptophyta</taxon>
        <taxon>Embryophyta</taxon>
        <taxon>Tracheophyta</taxon>
        <taxon>Spermatophyta</taxon>
        <taxon>Magnoliopsida</taxon>
        <taxon>Liliopsida</taxon>
        <taxon>Araceae</taxon>
        <taxon>Aroideae</taxon>
        <taxon>Colocasieae</taxon>
        <taxon>Colocasia</taxon>
    </lineage>
</organism>
<feature type="compositionally biased region" description="Basic and acidic residues" evidence="1">
    <location>
        <begin position="1"/>
        <end position="12"/>
    </location>
</feature>
<evidence type="ECO:0000313" key="3">
    <source>
        <dbReference type="Proteomes" id="UP000652761"/>
    </source>
</evidence>
<reference evidence="2" key="1">
    <citation type="submission" date="2017-07" db="EMBL/GenBank/DDBJ databases">
        <title>Taro Niue Genome Assembly and Annotation.</title>
        <authorList>
            <person name="Atibalentja N."/>
            <person name="Keating K."/>
            <person name="Fields C.J."/>
        </authorList>
    </citation>
    <scope>NUCLEOTIDE SEQUENCE</scope>
    <source>
        <strain evidence="2">Niue_2</strain>
        <tissue evidence="2">Leaf</tissue>
    </source>
</reference>
<feature type="region of interest" description="Disordered" evidence="1">
    <location>
        <begin position="1"/>
        <end position="69"/>
    </location>
</feature>
<dbReference type="AlphaFoldDB" id="A0A843UTB0"/>
<proteinExistence type="predicted"/>
<gene>
    <name evidence="2" type="ORF">Taro_015471</name>
</gene>